<protein>
    <submittedName>
        <fullName evidence="2">Uncharacterized protein</fullName>
    </submittedName>
</protein>
<gene>
    <name evidence="2" type="ORF">SMN809_LOCUS43203</name>
</gene>
<organism evidence="2 3">
    <name type="scientific">Rotaria magnacalcarata</name>
    <dbReference type="NCBI Taxonomy" id="392030"/>
    <lineage>
        <taxon>Eukaryota</taxon>
        <taxon>Metazoa</taxon>
        <taxon>Spiralia</taxon>
        <taxon>Gnathifera</taxon>
        <taxon>Rotifera</taxon>
        <taxon>Eurotatoria</taxon>
        <taxon>Bdelloidea</taxon>
        <taxon>Philodinida</taxon>
        <taxon>Philodinidae</taxon>
        <taxon>Rotaria</taxon>
    </lineage>
</organism>
<accession>A0A8S3ACG7</accession>
<dbReference type="EMBL" id="CAJOBI010126754">
    <property type="protein sequence ID" value="CAF4704940.1"/>
    <property type="molecule type" value="Genomic_DNA"/>
</dbReference>
<sequence length="94" mass="10430">ACPMNIVLAWSFPTLFPQAFSEPKCIQDLPTTIDFVGATEIGRQYSLKLLNISLPFGIQTSGASQSSPQTQAFRIFQTLQVLLCFTVSILFKTR</sequence>
<dbReference type="Proteomes" id="UP000676336">
    <property type="component" value="Unassembled WGS sequence"/>
</dbReference>
<evidence type="ECO:0000313" key="2">
    <source>
        <dbReference type="EMBL" id="CAF4704940.1"/>
    </source>
</evidence>
<feature type="chain" id="PRO_5035880402" evidence="1">
    <location>
        <begin position="22"/>
        <end position="94"/>
    </location>
</feature>
<dbReference type="AlphaFoldDB" id="A0A8S3ACG7"/>
<feature type="signal peptide" evidence="1">
    <location>
        <begin position="1"/>
        <end position="21"/>
    </location>
</feature>
<name>A0A8S3ACG7_9BILA</name>
<reference evidence="2" key="1">
    <citation type="submission" date="2021-02" db="EMBL/GenBank/DDBJ databases">
        <authorList>
            <person name="Nowell W R."/>
        </authorList>
    </citation>
    <scope>NUCLEOTIDE SEQUENCE</scope>
</reference>
<keyword evidence="1" id="KW-0732">Signal</keyword>
<evidence type="ECO:0000313" key="3">
    <source>
        <dbReference type="Proteomes" id="UP000676336"/>
    </source>
</evidence>
<comment type="caution">
    <text evidence="2">The sequence shown here is derived from an EMBL/GenBank/DDBJ whole genome shotgun (WGS) entry which is preliminary data.</text>
</comment>
<feature type="non-terminal residue" evidence="2">
    <location>
        <position position="1"/>
    </location>
</feature>
<proteinExistence type="predicted"/>
<evidence type="ECO:0000256" key="1">
    <source>
        <dbReference type="SAM" id="SignalP"/>
    </source>
</evidence>